<dbReference type="EMBL" id="JAGYPN010000003">
    <property type="protein sequence ID" value="MBS4224363.1"/>
    <property type="molecule type" value="Genomic_DNA"/>
</dbReference>
<evidence type="ECO:0008006" key="3">
    <source>
        <dbReference type="Google" id="ProtNLM"/>
    </source>
</evidence>
<evidence type="ECO:0000313" key="1">
    <source>
        <dbReference type="EMBL" id="MBS4224363.1"/>
    </source>
</evidence>
<keyword evidence="2" id="KW-1185">Reference proteome</keyword>
<protein>
    <recommendedName>
        <fullName evidence="3">YtxH domain-containing protein</fullName>
    </recommendedName>
</protein>
<gene>
    <name evidence="1" type="ORF">KHA91_16705</name>
</gene>
<evidence type="ECO:0000313" key="2">
    <source>
        <dbReference type="Proteomes" id="UP000676456"/>
    </source>
</evidence>
<organism evidence="1 2">
    <name type="scientific">Lederbergia citrea</name>
    <dbReference type="NCBI Taxonomy" id="2833581"/>
    <lineage>
        <taxon>Bacteria</taxon>
        <taxon>Bacillati</taxon>
        <taxon>Bacillota</taxon>
        <taxon>Bacilli</taxon>
        <taxon>Bacillales</taxon>
        <taxon>Bacillaceae</taxon>
        <taxon>Lederbergia</taxon>
    </lineage>
</organism>
<reference evidence="1 2" key="1">
    <citation type="submission" date="2021-05" db="EMBL/GenBank/DDBJ databases">
        <title>Novel Bacillus species.</title>
        <authorList>
            <person name="Liu G."/>
        </authorList>
    </citation>
    <scope>NUCLEOTIDE SEQUENCE [LARGE SCALE GENOMIC DNA]</scope>
    <source>
        <strain evidence="1 2">FJAT-49682</strain>
    </source>
</reference>
<name>A0A942UTA4_9BACI</name>
<sequence length="94" mass="10613">MGKAKSISPYMLLGIGVAGASYLSSKDNRNKVKEVFYSVKDKVMDFWCEQNPSACEDLIEKAGHPDPHDLEDTRMVGEGAMYSVEFYNKEEQQE</sequence>
<comment type="caution">
    <text evidence="1">The sequence shown here is derived from an EMBL/GenBank/DDBJ whole genome shotgun (WGS) entry which is preliminary data.</text>
</comment>
<dbReference type="Proteomes" id="UP000676456">
    <property type="component" value="Unassembled WGS sequence"/>
</dbReference>
<dbReference type="RefSeq" id="WP_213099380.1">
    <property type="nucleotide sequence ID" value="NZ_JAGYPN010000003.1"/>
</dbReference>
<dbReference type="AlphaFoldDB" id="A0A942UTA4"/>
<accession>A0A942UTA4</accession>
<proteinExistence type="predicted"/>